<dbReference type="RefSeq" id="WP_204956666.1">
    <property type="nucleotide sequence ID" value="NZ_JAFEUO010000001.1"/>
</dbReference>
<evidence type="ECO:0000313" key="1">
    <source>
        <dbReference type="EMBL" id="MBM7081307.1"/>
    </source>
</evidence>
<comment type="caution">
    <text evidence="1">The sequence shown here is derived from an EMBL/GenBank/DDBJ whole genome shotgun (WGS) entry which is preliminary data.</text>
</comment>
<dbReference type="EMBL" id="JAFEUO010000001">
    <property type="protein sequence ID" value="MBM7081307.1"/>
    <property type="molecule type" value="Genomic_DNA"/>
</dbReference>
<reference evidence="1 2" key="1">
    <citation type="submission" date="2021-02" db="EMBL/GenBank/DDBJ databases">
        <authorList>
            <person name="Lee D.-H."/>
        </authorList>
    </citation>
    <scope>NUCLEOTIDE SEQUENCE [LARGE SCALE GENOMIC DNA]</scope>
    <source>
        <strain evidence="1 2">MMS20-R2-29</strain>
    </source>
</reference>
<evidence type="ECO:0000313" key="2">
    <source>
        <dbReference type="Proteomes" id="UP000809587"/>
    </source>
</evidence>
<gene>
    <name evidence="1" type="ORF">JQN84_01930</name>
</gene>
<name>A0ABS2J432_9ACTN</name>
<keyword evidence="2" id="KW-1185">Reference proteome</keyword>
<protein>
    <submittedName>
        <fullName evidence="1">Uncharacterized protein</fullName>
    </submittedName>
</protein>
<accession>A0ABS2J432</accession>
<dbReference type="Proteomes" id="UP000809587">
    <property type="component" value="Unassembled WGS sequence"/>
</dbReference>
<proteinExistence type="predicted"/>
<sequence>MTFPLETLSDAVLARAQTWTRLGMTGHTRPIEPNHGNPIVISEFESPSWLAAITIWSTGEAELETVRVADERIVNKHYDLTTPDDLELLLDELVALLIDDCIPAAAVVAHHPPAPA</sequence>
<organism evidence="1 2">
    <name type="scientific">Micromonospora humidisoli</name>
    <dbReference type="NCBI Taxonomy" id="2807622"/>
    <lineage>
        <taxon>Bacteria</taxon>
        <taxon>Bacillati</taxon>
        <taxon>Actinomycetota</taxon>
        <taxon>Actinomycetes</taxon>
        <taxon>Micromonosporales</taxon>
        <taxon>Micromonosporaceae</taxon>
        <taxon>Micromonospora</taxon>
    </lineage>
</organism>